<sequence>MEIYVECPHCGDMAQIIKINCGIFRHGVFKKNQQQIAAHAPEKYCKKLVKWNLIYGCGKPFKLIHENSEYKAIKCDYI</sequence>
<dbReference type="GeneID" id="80518109"/>
<dbReference type="RefSeq" id="YP_010781345.1">
    <property type="nucleotide sequence ID" value="NC_075039.1"/>
</dbReference>
<evidence type="ECO:0000313" key="1">
    <source>
        <dbReference type="EMBL" id="QKU34700.1"/>
    </source>
</evidence>
<proteinExistence type="predicted"/>
<reference evidence="1" key="1">
    <citation type="submission" date="2017-01" db="EMBL/GenBank/DDBJ databases">
        <authorList>
            <person name="Assis F.L."/>
            <person name="Abrahao J.S."/>
            <person name="Silva L."/>
            <person name="Khalil J.B."/>
            <person name="Rodrigues R."/>
            <person name="Silva L.S."/>
            <person name="Arantes T."/>
            <person name="Boratto P."/>
            <person name="Andrade M."/>
            <person name="Kroon E.G."/>
            <person name="Ribeiro B."/>
            <person name="Bergier I."/>
            <person name="Seligmann H."/>
            <person name="Ghigo E."/>
            <person name="Colson P."/>
            <person name="Levasseur A."/>
            <person name="Raoult D."/>
            <person name="Scola B.L."/>
        </authorList>
    </citation>
    <scope>NUCLEOTIDE SEQUENCE</scope>
    <source>
        <strain evidence="1">Soda lake</strain>
    </source>
</reference>
<dbReference type="EMBL" id="KY523104">
    <property type="protein sequence ID" value="QKU34700.1"/>
    <property type="molecule type" value="Genomic_DNA"/>
</dbReference>
<accession>A0A6N1NK03</accession>
<organism evidence="1">
    <name type="scientific">Tupanvirus soda lake</name>
    <dbReference type="NCBI Taxonomy" id="2126985"/>
    <lineage>
        <taxon>Viruses</taxon>
        <taxon>Varidnaviria</taxon>
        <taxon>Bamfordvirae</taxon>
        <taxon>Nucleocytoviricota</taxon>
        <taxon>Megaviricetes</taxon>
        <taxon>Imitervirales</taxon>
        <taxon>Mimiviridae</taxon>
        <taxon>Megamimivirinae</taxon>
        <taxon>Tupanvirus</taxon>
        <taxon>Tupanvirus salinum</taxon>
    </lineage>
</organism>
<name>A0A6N1NK03_9VIRU</name>
<reference evidence="1" key="2">
    <citation type="journal article" date="2018" name="Nat. Commun.">
        <title>Tailed giant Tupanvirus possesses the most complete translational apparatus of the known virosphere.</title>
        <authorList>
            <person name="Abrahao J."/>
            <person name="Silva L."/>
            <person name="Silva L.S."/>
            <person name="Khalil J.Y.B."/>
            <person name="Rodrigues R."/>
            <person name="Arantes T."/>
            <person name="Assis F."/>
            <person name="Boratto P."/>
            <person name="Andrade M."/>
            <person name="Kroon E.G."/>
            <person name="Ribeiro B."/>
            <person name="Bergier I."/>
            <person name="Seligmann H."/>
            <person name="Ghigo E."/>
            <person name="Colson P."/>
            <person name="Levasseur A."/>
            <person name="Kroemer G."/>
            <person name="Raoult D."/>
            <person name="La Scola B."/>
        </authorList>
    </citation>
    <scope>NUCLEOTIDE SEQUENCE [LARGE SCALE GENOMIC DNA]</scope>
    <source>
        <strain evidence="1">Soda lake</strain>
    </source>
</reference>
<dbReference type="KEGG" id="vg:80518109"/>
<protein>
    <submittedName>
        <fullName evidence="1">Uncharacterized protein</fullName>
    </submittedName>
</protein>